<dbReference type="GeneID" id="111120242"/>
<keyword evidence="2" id="KW-1185">Reference proteome</keyword>
<evidence type="ECO:0000256" key="1">
    <source>
        <dbReference type="SAM" id="Phobius"/>
    </source>
</evidence>
<organism evidence="2 3">
    <name type="scientific">Crassostrea virginica</name>
    <name type="common">Eastern oyster</name>
    <dbReference type="NCBI Taxonomy" id="6565"/>
    <lineage>
        <taxon>Eukaryota</taxon>
        <taxon>Metazoa</taxon>
        <taxon>Spiralia</taxon>
        <taxon>Lophotrochozoa</taxon>
        <taxon>Mollusca</taxon>
        <taxon>Bivalvia</taxon>
        <taxon>Autobranchia</taxon>
        <taxon>Pteriomorphia</taxon>
        <taxon>Ostreida</taxon>
        <taxon>Ostreoidea</taxon>
        <taxon>Ostreidae</taxon>
        <taxon>Crassostrea</taxon>
    </lineage>
</organism>
<evidence type="ECO:0000313" key="2">
    <source>
        <dbReference type="Proteomes" id="UP000694844"/>
    </source>
</evidence>
<keyword evidence="1" id="KW-0812">Transmembrane</keyword>
<dbReference type="Proteomes" id="UP000694844">
    <property type="component" value="Chromosome 2"/>
</dbReference>
<sequence>MARFLQLLERLSPDVYIGEKSSTRVLASALPQHIIQNLDPENNYGIWVQALSLSREGPKSVMLIGRPTNNDLSSDALVGITAASLFVFILVLSGVVFILR</sequence>
<accession>A0A8B8CLF4</accession>
<dbReference type="KEGG" id="cvn:111120242"/>
<proteinExistence type="predicted"/>
<keyword evidence="1" id="KW-0472">Membrane</keyword>
<reference evidence="3" key="1">
    <citation type="submission" date="2025-08" db="UniProtKB">
        <authorList>
            <consortium name="RefSeq"/>
        </authorList>
    </citation>
    <scope>IDENTIFICATION</scope>
    <source>
        <tissue evidence="3">Whole sample</tissue>
    </source>
</reference>
<evidence type="ECO:0000313" key="3">
    <source>
        <dbReference type="RefSeq" id="XP_022316677.1"/>
    </source>
</evidence>
<protein>
    <submittedName>
        <fullName evidence="3">Uncharacterized protein LOC111120242</fullName>
    </submittedName>
</protein>
<feature type="transmembrane region" description="Helical" evidence="1">
    <location>
        <begin position="76"/>
        <end position="99"/>
    </location>
</feature>
<keyword evidence="1" id="KW-1133">Transmembrane helix</keyword>
<name>A0A8B8CLF4_CRAVI</name>
<dbReference type="AlphaFoldDB" id="A0A8B8CLF4"/>
<dbReference type="SUPFAM" id="SSF49265">
    <property type="entry name" value="Fibronectin type III"/>
    <property type="match status" value="1"/>
</dbReference>
<gene>
    <name evidence="3" type="primary">LOC111120242</name>
</gene>
<dbReference type="InterPro" id="IPR036116">
    <property type="entry name" value="FN3_sf"/>
</dbReference>
<dbReference type="RefSeq" id="XP_022316677.1">
    <property type="nucleotide sequence ID" value="XM_022460969.1"/>
</dbReference>